<evidence type="ECO:0000313" key="6">
    <source>
        <dbReference type="EMBL" id="MBB3702908.1"/>
    </source>
</evidence>
<evidence type="ECO:0000256" key="1">
    <source>
        <dbReference type="ARBA" id="ARBA00004370"/>
    </source>
</evidence>
<comment type="subcellular location">
    <subcellularLocation>
        <location evidence="1">Membrane</location>
    </subcellularLocation>
</comment>
<evidence type="ECO:0000256" key="4">
    <source>
        <dbReference type="ARBA" id="ARBA00023136"/>
    </source>
</evidence>
<reference evidence="6 7" key="1">
    <citation type="submission" date="2020-08" db="EMBL/GenBank/DDBJ databases">
        <title>Genomic Encyclopedia of Type Strains, Phase IV (KMG-IV): sequencing the most valuable type-strain genomes for metagenomic binning, comparative biology and taxonomic classification.</title>
        <authorList>
            <person name="Goeker M."/>
        </authorList>
    </citation>
    <scope>NUCLEOTIDE SEQUENCE [LARGE SCALE GENOMIC DNA]</scope>
    <source>
        <strain evidence="6 7">DSM 22548</strain>
    </source>
</reference>
<sequence length="92" mass="10334">MKTNSTKKRSSHKHNTNFVWAVLSAVFFLPLGIISFIYSQQAESLYTAERPMDARMAAAASRMWTIISLIVGALVYAFLAIFLHVNGTIHIF</sequence>
<comment type="caution">
    <text evidence="6">The sequence shown here is derived from an EMBL/GenBank/DDBJ whole genome shotgun (WGS) entry which is preliminary data.</text>
</comment>
<evidence type="ECO:0000256" key="2">
    <source>
        <dbReference type="ARBA" id="ARBA00022692"/>
    </source>
</evidence>
<organism evidence="6 7">
    <name type="scientific">Alloprevotella rava</name>
    <dbReference type="NCBI Taxonomy" id="671218"/>
    <lineage>
        <taxon>Bacteria</taxon>
        <taxon>Pseudomonadati</taxon>
        <taxon>Bacteroidota</taxon>
        <taxon>Bacteroidia</taxon>
        <taxon>Bacteroidales</taxon>
        <taxon>Prevotellaceae</taxon>
        <taxon>Alloprevotella</taxon>
    </lineage>
</organism>
<dbReference type="Proteomes" id="UP000541425">
    <property type="component" value="Unassembled WGS sequence"/>
</dbReference>
<evidence type="ECO:0000256" key="3">
    <source>
        <dbReference type="ARBA" id="ARBA00022989"/>
    </source>
</evidence>
<keyword evidence="2 5" id="KW-0812">Transmembrane</keyword>
<dbReference type="Pfam" id="PF04505">
    <property type="entry name" value="CD225"/>
    <property type="match status" value="1"/>
</dbReference>
<dbReference type="InterPro" id="IPR007593">
    <property type="entry name" value="CD225/Dispanin_fam"/>
</dbReference>
<name>A0A7W5XXX7_9BACT</name>
<protein>
    <recommendedName>
        <fullName evidence="8">CD225/dispanin family protein</fullName>
    </recommendedName>
</protein>
<evidence type="ECO:0000313" key="7">
    <source>
        <dbReference type="Proteomes" id="UP000541425"/>
    </source>
</evidence>
<keyword evidence="3 5" id="KW-1133">Transmembrane helix</keyword>
<feature type="transmembrane region" description="Helical" evidence="5">
    <location>
        <begin position="20"/>
        <end position="39"/>
    </location>
</feature>
<evidence type="ECO:0008006" key="8">
    <source>
        <dbReference type="Google" id="ProtNLM"/>
    </source>
</evidence>
<proteinExistence type="predicted"/>
<feature type="transmembrane region" description="Helical" evidence="5">
    <location>
        <begin position="59"/>
        <end position="83"/>
    </location>
</feature>
<dbReference type="RefSeq" id="WP_009347919.1">
    <property type="nucleotide sequence ID" value="NZ_JACICA010000006.1"/>
</dbReference>
<dbReference type="AlphaFoldDB" id="A0A7W5XXX7"/>
<gene>
    <name evidence="6" type="ORF">FHS60_001381</name>
</gene>
<keyword evidence="4 5" id="KW-0472">Membrane</keyword>
<evidence type="ECO:0000256" key="5">
    <source>
        <dbReference type="SAM" id="Phobius"/>
    </source>
</evidence>
<dbReference type="EMBL" id="JACICA010000006">
    <property type="protein sequence ID" value="MBB3702908.1"/>
    <property type="molecule type" value="Genomic_DNA"/>
</dbReference>
<accession>A0A7W5XXX7</accession>
<dbReference type="GO" id="GO:0016020">
    <property type="term" value="C:membrane"/>
    <property type="evidence" value="ECO:0007669"/>
    <property type="project" value="UniProtKB-SubCell"/>
</dbReference>